<dbReference type="InterPro" id="IPR014710">
    <property type="entry name" value="RmlC-like_jellyroll"/>
</dbReference>
<dbReference type="GO" id="GO:0019448">
    <property type="term" value="P:L-cysteine catabolic process"/>
    <property type="evidence" value="ECO:0007669"/>
    <property type="project" value="TreeGrafter"/>
</dbReference>
<evidence type="ECO:0000256" key="6">
    <source>
        <dbReference type="ARBA" id="ARBA00022964"/>
    </source>
</evidence>
<gene>
    <name evidence="14" type="primary">CDO1</name>
    <name evidence="14" type="ORF">BLAG_LOCUS12152</name>
</gene>
<dbReference type="Proteomes" id="UP000838412">
    <property type="component" value="Chromosome 19"/>
</dbReference>
<evidence type="ECO:0000256" key="8">
    <source>
        <dbReference type="ARBA" id="ARBA00023004"/>
    </source>
</evidence>
<feature type="binding site" evidence="12">
    <location>
        <position position="162"/>
    </location>
    <ligand>
        <name>Fe cation</name>
        <dbReference type="ChEBI" id="CHEBI:24875"/>
        <note>catalytic</note>
    </ligand>
</feature>
<evidence type="ECO:0000313" key="14">
    <source>
        <dbReference type="EMBL" id="CAH1251923.1"/>
    </source>
</evidence>
<feature type="binding site" evidence="12">
    <location>
        <position position="108"/>
    </location>
    <ligand>
        <name>Fe cation</name>
        <dbReference type="ChEBI" id="CHEBI:24875"/>
        <note>catalytic</note>
    </ligand>
</feature>
<comment type="function">
    <text evidence="10">Catalyzes the oxidation of cysteine to cysteine sulfinic acid with addition of molecular dioxygen.</text>
</comment>
<dbReference type="SUPFAM" id="SSF51182">
    <property type="entry name" value="RmlC-like cupins"/>
    <property type="match status" value="1"/>
</dbReference>
<keyword evidence="8 12" id="KW-0408">Iron</keyword>
<feature type="binding site" evidence="12">
    <location>
        <position position="106"/>
    </location>
    <ligand>
        <name>Fe cation</name>
        <dbReference type="ChEBI" id="CHEBI:24875"/>
        <note>catalytic</note>
    </ligand>
</feature>
<dbReference type="Gene3D" id="2.60.120.10">
    <property type="entry name" value="Jelly Rolls"/>
    <property type="match status" value="1"/>
</dbReference>
<dbReference type="CDD" id="cd10548">
    <property type="entry name" value="cupin_CDO"/>
    <property type="match status" value="1"/>
</dbReference>
<proteinExistence type="inferred from homology"/>
<accession>A0A8J9ZDZ0</accession>
<dbReference type="InterPro" id="IPR010300">
    <property type="entry name" value="CDO_1"/>
</dbReference>
<feature type="cross-link" description="3'-(S-cysteinyl)-tyrosine (Cys-Tyr)" evidence="11">
    <location>
        <begin position="113"/>
        <end position="179"/>
    </location>
</feature>
<evidence type="ECO:0000313" key="15">
    <source>
        <dbReference type="Proteomes" id="UP000838412"/>
    </source>
</evidence>
<protein>
    <recommendedName>
        <fullName evidence="13">Cysteine dioxygenase</fullName>
        <ecNumber evidence="13">1.13.11.20</ecNumber>
    </recommendedName>
</protein>
<sequence length="242" mass="27788">MAGMDVEMRGNAIDEMLKKKRDLNPLPEPETLDDLVQGLKIIFQDNEINVEEVNEYMSKYKTNAREWYKYAKFDHHRYTRNLVDQGNGKFNLIVLCWGEGQGSGIHSHSDSHCFMKVLDGTLDETMYSWPSDSEDERELQKTETHSYGKDSVAYINDSMGLHRVENSSHTNTAVSLHLYSPPFDMVECFDQRTGHRKKVRVTFYSKFGQRTPFPDQGPTCTEQADVARTGCTSVETLEPENN</sequence>
<evidence type="ECO:0000256" key="10">
    <source>
        <dbReference type="ARBA" id="ARBA00033725"/>
    </source>
</evidence>
<dbReference type="GO" id="GO:0008198">
    <property type="term" value="F:ferrous iron binding"/>
    <property type="evidence" value="ECO:0007669"/>
    <property type="project" value="UniProtKB-ARBA"/>
</dbReference>
<evidence type="ECO:0000256" key="3">
    <source>
        <dbReference type="ARBA" id="ARBA00006622"/>
    </source>
</evidence>
<reference evidence="14" key="1">
    <citation type="submission" date="2022-01" db="EMBL/GenBank/DDBJ databases">
        <authorList>
            <person name="Braso-Vives M."/>
        </authorList>
    </citation>
    <scope>NUCLEOTIDE SEQUENCE</scope>
</reference>
<comment type="cofactor">
    <cofactor evidence="1">
        <name>Ni(2+)</name>
        <dbReference type="ChEBI" id="CHEBI:49786"/>
    </cofactor>
</comment>
<dbReference type="FunFam" id="2.60.120.10:FF:000045">
    <property type="entry name" value="Cysteine dioxygenase 1"/>
    <property type="match status" value="1"/>
</dbReference>
<dbReference type="Pfam" id="PF05995">
    <property type="entry name" value="CDO_I"/>
    <property type="match status" value="1"/>
</dbReference>
<comment type="pathway">
    <text evidence="2 13">Organosulfur biosynthesis; taurine biosynthesis; hypotaurine from L-cysteine: step 1/2.</text>
</comment>
<dbReference type="PANTHER" id="PTHR12918">
    <property type="entry name" value="CYSTEINE DIOXYGENASE"/>
    <property type="match status" value="1"/>
</dbReference>
<evidence type="ECO:0000256" key="7">
    <source>
        <dbReference type="ARBA" id="ARBA00023002"/>
    </source>
</evidence>
<dbReference type="EMBL" id="OV696704">
    <property type="protein sequence ID" value="CAH1251923.1"/>
    <property type="molecule type" value="Genomic_DNA"/>
</dbReference>
<evidence type="ECO:0000256" key="9">
    <source>
        <dbReference type="ARBA" id="ARBA00024284"/>
    </source>
</evidence>
<keyword evidence="4 12" id="KW-0479">Metal-binding</keyword>
<dbReference type="AlphaFoldDB" id="A0A8J9ZDZ0"/>
<dbReference type="PANTHER" id="PTHR12918:SF1">
    <property type="entry name" value="CYSTEINE DIOXYGENASE TYPE 1"/>
    <property type="match status" value="1"/>
</dbReference>
<evidence type="ECO:0000256" key="1">
    <source>
        <dbReference type="ARBA" id="ARBA00001967"/>
    </source>
</evidence>
<evidence type="ECO:0000256" key="13">
    <source>
        <dbReference type="RuleBase" id="RU366010"/>
    </source>
</evidence>
<evidence type="ECO:0000256" key="5">
    <source>
        <dbReference type="ARBA" id="ARBA00022784"/>
    </source>
</evidence>
<keyword evidence="7 13" id="KW-0560">Oxidoreductase</keyword>
<keyword evidence="15" id="KW-1185">Reference proteome</keyword>
<evidence type="ECO:0000256" key="2">
    <source>
        <dbReference type="ARBA" id="ARBA00004759"/>
    </source>
</evidence>
<dbReference type="EC" id="1.13.11.20" evidence="13"/>
<keyword evidence="5 11" id="KW-0883">Thioether bond</keyword>
<comment type="catalytic activity">
    <reaction evidence="9">
        <text>L-cysteine + O2 = 3-sulfino-L-alanine + H(+)</text>
        <dbReference type="Rhea" id="RHEA:20441"/>
        <dbReference type="ChEBI" id="CHEBI:15378"/>
        <dbReference type="ChEBI" id="CHEBI:15379"/>
        <dbReference type="ChEBI" id="CHEBI:35235"/>
        <dbReference type="ChEBI" id="CHEBI:61085"/>
        <dbReference type="EC" id="1.13.11.20"/>
    </reaction>
    <physiologicalReaction direction="left-to-right" evidence="9">
        <dbReference type="Rhea" id="RHEA:20442"/>
    </physiologicalReaction>
</comment>
<dbReference type="GO" id="GO:0017172">
    <property type="term" value="F:cysteine dioxygenase activity"/>
    <property type="evidence" value="ECO:0007669"/>
    <property type="project" value="UniProtKB-UniRule"/>
</dbReference>
<evidence type="ECO:0000256" key="12">
    <source>
        <dbReference type="PIRSR" id="PIRSR610300-51"/>
    </source>
</evidence>
<dbReference type="InterPro" id="IPR011051">
    <property type="entry name" value="RmlC_Cupin_sf"/>
</dbReference>
<evidence type="ECO:0000256" key="11">
    <source>
        <dbReference type="PIRSR" id="PIRSR610300-50"/>
    </source>
</evidence>
<keyword evidence="6 13" id="KW-0223">Dioxygenase</keyword>
<organism evidence="14 15">
    <name type="scientific">Branchiostoma lanceolatum</name>
    <name type="common">Common lancelet</name>
    <name type="synonym">Amphioxus lanceolatum</name>
    <dbReference type="NCBI Taxonomy" id="7740"/>
    <lineage>
        <taxon>Eukaryota</taxon>
        <taxon>Metazoa</taxon>
        <taxon>Chordata</taxon>
        <taxon>Cephalochordata</taxon>
        <taxon>Leptocardii</taxon>
        <taxon>Amphioxiformes</taxon>
        <taxon>Branchiostomatidae</taxon>
        <taxon>Branchiostoma</taxon>
    </lineage>
</organism>
<name>A0A8J9ZDZ0_BRALA</name>
<dbReference type="UniPathway" id="UPA00012">
    <property type="reaction ID" value="UER00537"/>
</dbReference>
<comment type="similarity">
    <text evidence="3 13">Belongs to the cysteine dioxygenase family.</text>
</comment>
<evidence type="ECO:0000256" key="4">
    <source>
        <dbReference type="ARBA" id="ARBA00022723"/>
    </source>
</evidence>
<comment type="cofactor">
    <cofactor evidence="13">
        <name>Fe cation</name>
        <dbReference type="ChEBI" id="CHEBI:24875"/>
    </cofactor>
    <text evidence="13">Binds 1 Fe cation per subunit.</text>
</comment>
<dbReference type="OrthoDB" id="543511at2759"/>
<dbReference type="GO" id="GO:0042412">
    <property type="term" value="P:taurine biosynthetic process"/>
    <property type="evidence" value="ECO:0007669"/>
    <property type="project" value="UniProtKB-UniRule"/>
</dbReference>